<dbReference type="InterPro" id="IPR000675">
    <property type="entry name" value="Cutinase/axe"/>
</dbReference>
<reference evidence="2 3" key="1">
    <citation type="submission" date="2019-05" db="EMBL/GenBank/DDBJ databases">
        <authorList>
            <person name="Bordelon H.A."/>
            <person name="Brister E.M."/>
            <person name="Bryans A.M."/>
            <person name="Calk A.E."/>
            <person name="Capers C."/>
            <person name="Corrent J.M."/>
            <person name="Delphin C.N."/>
            <person name="Erbelding G.W."/>
            <person name="Gottschalck B.A."/>
            <person name="Hale B.T."/>
            <person name="Jones N.T."/>
            <person name="Mire A.R."/>
            <person name="Perkins A.R."/>
            <person name="Quackenbush R.D."/>
            <person name="Rogers C.S."/>
            <person name="Stewart N.C."/>
            <person name="Threeton H.N."/>
            <person name="Wiggins Z.F."/>
            <person name="Hancock A.M."/>
            <person name="Gissendanner C.R."/>
            <person name="Findley A.M."/>
            <person name="Wills S.J."/>
            <person name="Clifford K.A."/>
            <person name="Elmore F.L."/>
            <person name="Knight M.S."/>
            <person name="Le K."/>
            <person name="Lobaina D."/>
            <person name="Nougues D."/>
            <person name="Salama A."/>
            <person name="Stoeber S.D."/>
            <person name="Sweeney K.J."/>
            <person name="Truong T.G."/>
            <person name="Alvaro L.E."/>
            <person name="Isern S."/>
            <person name="Michael S.F."/>
            <person name="Monti D.L."/>
            <person name="Garlena R.A."/>
            <person name="Russell D.A."/>
            <person name="Pope W.H."/>
            <person name="Jacobs-Sera D."/>
            <person name="Hatfull G.F."/>
        </authorList>
    </citation>
    <scope>NUCLEOTIDE SEQUENCE [LARGE SCALE GENOMIC DNA]</scope>
</reference>
<protein>
    <submittedName>
        <fullName evidence="2">Serine hydrolase</fullName>
    </submittedName>
</protein>
<dbReference type="GO" id="GO:0016787">
    <property type="term" value="F:hydrolase activity"/>
    <property type="evidence" value="ECO:0007669"/>
    <property type="project" value="UniProtKB-KW"/>
</dbReference>
<dbReference type="SUPFAM" id="SSF53474">
    <property type="entry name" value="alpha/beta-Hydrolases"/>
    <property type="match status" value="1"/>
</dbReference>
<dbReference type="Gene3D" id="3.40.50.1820">
    <property type="entry name" value="alpha/beta hydrolase"/>
    <property type="match status" value="1"/>
</dbReference>
<dbReference type="GeneID" id="63911613"/>
<name>A0A514CX12_9CAUD</name>
<dbReference type="RefSeq" id="YP_010050875.1">
    <property type="nucleotide sequence ID" value="NC_054435.1"/>
</dbReference>
<dbReference type="InterPro" id="IPR029058">
    <property type="entry name" value="AB_hydrolase_fold"/>
</dbReference>
<dbReference type="Proteomes" id="UP000318136">
    <property type="component" value="Segment"/>
</dbReference>
<dbReference type="KEGG" id="vg:63911613"/>
<proteinExistence type="predicted"/>
<dbReference type="EMBL" id="MN010758">
    <property type="protein sequence ID" value="QDH85044.1"/>
    <property type="molecule type" value="Genomic_DNA"/>
</dbReference>
<evidence type="ECO:0000313" key="2">
    <source>
        <dbReference type="EMBL" id="QDH85044.1"/>
    </source>
</evidence>
<dbReference type="PROSITE" id="PS51257">
    <property type="entry name" value="PROKAR_LIPOPROTEIN"/>
    <property type="match status" value="1"/>
</dbReference>
<organism evidence="2 3">
    <name type="scientific">Gordonia phage Dardanus</name>
    <dbReference type="NCBI Taxonomy" id="2588489"/>
    <lineage>
        <taxon>Viruses</taxon>
        <taxon>Duplodnaviria</taxon>
        <taxon>Heunggongvirae</taxon>
        <taxon>Uroviricota</taxon>
        <taxon>Caudoviricetes</taxon>
        <taxon>Ruthgordonvirinae</taxon>
        <taxon>Dardanusvirus</taxon>
        <taxon>Dardanusvirus dardanus</taxon>
    </lineage>
</organism>
<sequence>MRRLSVILAGVLAATGLVFTVPAAPASAGGCPSVAHFAVGGNGDPGSRFVPHVPAGWRLNITYPADVMRGDHSRAVAFGKLDREGRHMRAVCPGTRIGVYGYSLGASAASRVVDLWQHDGRMSRNTYAVFYGNPRHPVGRDGWGGIEAAGLPHVPFGVYAWWGARQFGPIPVTDVCNPRRDFVCSSPVPLHRDLAGAWNALDGYLTGDHLY</sequence>
<evidence type="ECO:0000256" key="1">
    <source>
        <dbReference type="ARBA" id="ARBA00022801"/>
    </source>
</evidence>
<keyword evidence="3" id="KW-1185">Reference proteome</keyword>
<evidence type="ECO:0000313" key="3">
    <source>
        <dbReference type="Proteomes" id="UP000318136"/>
    </source>
</evidence>
<accession>A0A514CX12</accession>
<keyword evidence="1 2" id="KW-0378">Hydrolase</keyword>
<dbReference type="Pfam" id="PF01083">
    <property type="entry name" value="Cutinase"/>
    <property type="match status" value="1"/>
</dbReference>
<gene>
    <name evidence="2" type="primary">7</name>
    <name evidence="2" type="ORF">SEA_DARDANUS_7</name>
</gene>